<reference evidence="1 2" key="1">
    <citation type="submission" date="2019-03" db="EMBL/GenBank/DDBJ databases">
        <title>First draft genome of Liparis tanakae, snailfish: a comprehensive survey of snailfish specific genes.</title>
        <authorList>
            <person name="Kim W."/>
            <person name="Song I."/>
            <person name="Jeong J.-H."/>
            <person name="Kim D."/>
            <person name="Kim S."/>
            <person name="Ryu S."/>
            <person name="Song J.Y."/>
            <person name="Lee S.K."/>
        </authorList>
    </citation>
    <scope>NUCLEOTIDE SEQUENCE [LARGE SCALE GENOMIC DNA]</scope>
    <source>
        <tissue evidence="1">Muscle</tissue>
    </source>
</reference>
<dbReference type="Proteomes" id="UP000314294">
    <property type="component" value="Unassembled WGS sequence"/>
</dbReference>
<dbReference type="EMBL" id="SRLO01004675">
    <property type="protein sequence ID" value="TNN30274.1"/>
    <property type="molecule type" value="Genomic_DNA"/>
</dbReference>
<gene>
    <name evidence="1" type="ORF">EYF80_059574</name>
</gene>
<accession>A0A4Z2EPE8</accession>
<comment type="caution">
    <text evidence="1">The sequence shown here is derived from an EMBL/GenBank/DDBJ whole genome shotgun (WGS) entry which is preliminary data.</text>
</comment>
<protein>
    <submittedName>
        <fullName evidence="1">Uncharacterized protein</fullName>
    </submittedName>
</protein>
<keyword evidence="2" id="KW-1185">Reference proteome</keyword>
<dbReference type="AlphaFoldDB" id="A0A4Z2EPE8"/>
<evidence type="ECO:0000313" key="2">
    <source>
        <dbReference type="Proteomes" id="UP000314294"/>
    </source>
</evidence>
<proteinExistence type="predicted"/>
<evidence type="ECO:0000313" key="1">
    <source>
        <dbReference type="EMBL" id="TNN30274.1"/>
    </source>
</evidence>
<organism evidence="1 2">
    <name type="scientific">Liparis tanakae</name>
    <name type="common">Tanaka's snailfish</name>
    <dbReference type="NCBI Taxonomy" id="230148"/>
    <lineage>
        <taxon>Eukaryota</taxon>
        <taxon>Metazoa</taxon>
        <taxon>Chordata</taxon>
        <taxon>Craniata</taxon>
        <taxon>Vertebrata</taxon>
        <taxon>Euteleostomi</taxon>
        <taxon>Actinopterygii</taxon>
        <taxon>Neopterygii</taxon>
        <taxon>Teleostei</taxon>
        <taxon>Neoteleostei</taxon>
        <taxon>Acanthomorphata</taxon>
        <taxon>Eupercaria</taxon>
        <taxon>Perciformes</taxon>
        <taxon>Cottioidei</taxon>
        <taxon>Cottales</taxon>
        <taxon>Liparidae</taxon>
        <taxon>Liparis</taxon>
    </lineage>
</organism>
<name>A0A4Z2EPE8_9TELE</name>
<sequence length="111" mass="12755">MPYSGGWLQLFRQSLALAIITNDSVAERELSPRQKDSITQLTGQWRAETILQLRREQKEKMKRHTGPKLHTVSSGRRRLRGSECSMCIQEYPANPSEDLSCDPECSCRYNV</sequence>